<evidence type="ECO:0000256" key="1">
    <source>
        <dbReference type="SAM" id="SignalP"/>
    </source>
</evidence>
<protein>
    <submittedName>
        <fullName evidence="3">ELAF protein</fullName>
    </submittedName>
</protein>
<dbReference type="GO" id="GO:0030414">
    <property type="term" value="F:peptidase inhibitor activity"/>
    <property type="evidence" value="ECO:0007669"/>
    <property type="project" value="InterPro"/>
</dbReference>
<feature type="non-terminal residue" evidence="3">
    <location>
        <position position="106"/>
    </location>
</feature>
<dbReference type="InterPro" id="IPR008197">
    <property type="entry name" value="WAP_dom"/>
</dbReference>
<feature type="chain" id="PRO_5029512860" evidence="1">
    <location>
        <begin position="26"/>
        <end position="106"/>
    </location>
</feature>
<dbReference type="EMBL" id="VWZZ01006928">
    <property type="protein sequence ID" value="NXJ00580.1"/>
    <property type="molecule type" value="Genomic_DNA"/>
</dbReference>
<evidence type="ECO:0000313" key="3">
    <source>
        <dbReference type="EMBL" id="NXJ00580.1"/>
    </source>
</evidence>
<evidence type="ECO:0000313" key="4">
    <source>
        <dbReference type="Proteomes" id="UP000587472"/>
    </source>
</evidence>
<gene>
    <name evidence="3" type="primary">Pi3</name>
    <name evidence="3" type="ORF">PSOCRE_R15451</name>
</gene>
<dbReference type="InterPro" id="IPR036645">
    <property type="entry name" value="Elafin-like_sf"/>
</dbReference>
<dbReference type="Proteomes" id="UP000587472">
    <property type="component" value="Unassembled WGS sequence"/>
</dbReference>
<evidence type="ECO:0000259" key="2">
    <source>
        <dbReference type="SMART" id="SM00217"/>
    </source>
</evidence>
<sequence length="106" mass="11282">MKSVAALLLVGMLILWTELPTGTQGSCGVGGERTGTPQLLTAWSKQLLPLAGSAWSCPVVRITCAMVNPPNQCSASRPCPWYKKCCPSYCGMRCLSRPSSLSLSYG</sequence>
<dbReference type="GO" id="GO:0005576">
    <property type="term" value="C:extracellular region"/>
    <property type="evidence" value="ECO:0007669"/>
    <property type="project" value="InterPro"/>
</dbReference>
<dbReference type="Pfam" id="PF00095">
    <property type="entry name" value="WAP"/>
    <property type="match status" value="1"/>
</dbReference>
<name>A0A7K9XUC3_9GRUI</name>
<keyword evidence="1" id="KW-0732">Signal</keyword>
<organism evidence="3 4">
    <name type="scientific">Psophia crepitans</name>
    <name type="common">common trumpeter</name>
    <dbReference type="NCBI Taxonomy" id="54359"/>
    <lineage>
        <taxon>Eukaryota</taxon>
        <taxon>Metazoa</taxon>
        <taxon>Chordata</taxon>
        <taxon>Craniata</taxon>
        <taxon>Vertebrata</taxon>
        <taxon>Euteleostomi</taxon>
        <taxon>Archelosauria</taxon>
        <taxon>Archosauria</taxon>
        <taxon>Dinosauria</taxon>
        <taxon>Saurischia</taxon>
        <taxon>Theropoda</taxon>
        <taxon>Coelurosauria</taxon>
        <taxon>Aves</taxon>
        <taxon>Neognathae</taxon>
        <taxon>Neoaves</taxon>
        <taxon>Gruiformes</taxon>
        <taxon>Psophiidae</taxon>
        <taxon>Psophia</taxon>
    </lineage>
</organism>
<accession>A0A7K9XUC3</accession>
<dbReference type="Gene3D" id="4.10.75.10">
    <property type="entry name" value="Elafin-like"/>
    <property type="match status" value="1"/>
</dbReference>
<reference evidence="3 4" key="1">
    <citation type="submission" date="2019-09" db="EMBL/GenBank/DDBJ databases">
        <title>Bird 10,000 Genomes (B10K) Project - Family phase.</title>
        <authorList>
            <person name="Zhang G."/>
        </authorList>
    </citation>
    <scope>NUCLEOTIDE SEQUENCE [LARGE SCALE GENOMIC DNA]</scope>
    <source>
        <strain evidence="3">B10K-DU-001-60</strain>
        <tissue evidence="3">Muscle</tissue>
    </source>
</reference>
<feature type="domain" description="WAP" evidence="2">
    <location>
        <begin position="56"/>
        <end position="99"/>
    </location>
</feature>
<dbReference type="AlphaFoldDB" id="A0A7K9XUC3"/>
<dbReference type="SUPFAM" id="SSF57256">
    <property type="entry name" value="Elafin-like"/>
    <property type="match status" value="1"/>
</dbReference>
<comment type="caution">
    <text evidence="3">The sequence shown here is derived from an EMBL/GenBank/DDBJ whole genome shotgun (WGS) entry which is preliminary data.</text>
</comment>
<dbReference type="SMART" id="SM00217">
    <property type="entry name" value="WAP"/>
    <property type="match status" value="1"/>
</dbReference>
<proteinExistence type="predicted"/>
<feature type="non-terminal residue" evidence="3">
    <location>
        <position position="1"/>
    </location>
</feature>
<keyword evidence="4" id="KW-1185">Reference proteome</keyword>
<feature type="signal peptide" evidence="1">
    <location>
        <begin position="1"/>
        <end position="25"/>
    </location>
</feature>